<dbReference type="PANTHER" id="PTHR10985">
    <property type="entry name" value="BASIC HELIX-LOOP-HELIX TRANSCRIPTION FACTOR, HES-RELATED"/>
    <property type="match status" value="1"/>
</dbReference>
<dbReference type="Proteomes" id="UP000314983">
    <property type="component" value="Chromosome 20"/>
</dbReference>
<evidence type="ECO:0000313" key="7">
    <source>
        <dbReference type="Ensembl" id="ENSEEEP00000027700.2"/>
    </source>
</evidence>
<dbReference type="Gene3D" id="4.10.280.10">
    <property type="entry name" value="Helix-loop-helix DNA-binding domain"/>
    <property type="match status" value="1"/>
</dbReference>
<keyword evidence="4" id="KW-0804">Transcription</keyword>
<keyword evidence="3" id="KW-0805">Transcription regulation</keyword>
<dbReference type="SMART" id="SM00353">
    <property type="entry name" value="HLH"/>
    <property type="match status" value="1"/>
</dbReference>
<dbReference type="Pfam" id="PF00010">
    <property type="entry name" value="HLH"/>
    <property type="match status" value="1"/>
</dbReference>
<dbReference type="GO" id="GO:0005634">
    <property type="term" value="C:nucleus"/>
    <property type="evidence" value="ECO:0007669"/>
    <property type="project" value="UniProtKB-SubCell"/>
</dbReference>
<protein>
    <recommendedName>
        <fullName evidence="6">BHLH domain-containing protein</fullName>
    </recommendedName>
</protein>
<organism evidence="7 8">
    <name type="scientific">Electrophorus electricus</name>
    <name type="common">Electric eel</name>
    <name type="synonym">Gymnotus electricus</name>
    <dbReference type="NCBI Taxonomy" id="8005"/>
    <lineage>
        <taxon>Eukaryota</taxon>
        <taxon>Metazoa</taxon>
        <taxon>Chordata</taxon>
        <taxon>Craniata</taxon>
        <taxon>Vertebrata</taxon>
        <taxon>Euteleostomi</taxon>
        <taxon>Actinopterygii</taxon>
        <taxon>Neopterygii</taxon>
        <taxon>Teleostei</taxon>
        <taxon>Ostariophysi</taxon>
        <taxon>Gymnotiformes</taxon>
        <taxon>Gymnotoidei</taxon>
        <taxon>Gymnotidae</taxon>
        <taxon>Electrophorus</taxon>
    </lineage>
</organism>
<evidence type="ECO:0000256" key="2">
    <source>
        <dbReference type="ARBA" id="ARBA00022491"/>
    </source>
</evidence>
<keyword evidence="8" id="KW-1185">Reference proteome</keyword>
<feature type="domain" description="BHLH" evidence="6">
    <location>
        <begin position="37"/>
        <end position="92"/>
    </location>
</feature>
<evidence type="ECO:0000256" key="4">
    <source>
        <dbReference type="ARBA" id="ARBA00023163"/>
    </source>
</evidence>
<dbReference type="SUPFAM" id="SSF47459">
    <property type="entry name" value="HLH, helix-loop-helix DNA-binding domain"/>
    <property type="match status" value="1"/>
</dbReference>
<sequence>MVFCSLVHNPHLSTCSLETWSFPPANRTLRMWQIHITHCLRKPVAEQMLRDCINCCIEQLRSLLTPEFNQQFNSKLEKADVLEMTVTVSKIRCQQNQPVVFISSSPINQGFSRHIHDIHFLSKDKNHFQNLQPSDENKMEHNFPQQNCTDKYTISKKENSAKSTLWRPW</sequence>
<dbReference type="GeneTree" id="ENSGT01150000287258"/>
<dbReference type="Ensembl" id="ENSEEET00000028018.2">
    <property type="protein sequence ID" value="ENSEEEP00000027700.2"/>
    <property type="gene ID" value="ENSEEEG00000013343.2"/>
</dbReference>
<evidence type="ECO:0000259" key="6">
    <source>
        <dbReference type="PROSITE" id="PS50888"/>
    </source>
</evidence>
<keyword evidence="2" id="KW-0678">Repressor</keyword>
<name>A0A4W4FRY4_ELEEL</name>
<comment type="subcellular location">
    <subcellularLocation>
        <location evidence="1">Nucleus</location>
    </subcellularLocation>
</comment>
<reference evidence="7" key="4">
    <citation type="submission" date="2025-08" db="UniProtKB">
        <authorList>
            <consortium name="Ensembl"/>
        </authorList>
    </citation>
    <scope>IDENTIFICATION</scope>
</reference>
<evidence type="ECO:0000256" key="1">
    <source>
        <dbReference type="ARBA" id="ARBA00004123"/>
    </source>
</evidence>
<evidence type="ECO:0000256" key="5">
    <source>
        <dbReference type="ARBA" id="ARBA00023242"/>
    </source>
</evidence>
<reference evidence="7" key="3">
    <citation type="submission" date="2020-05" db="EMBL/GenBank/DDBJ databases">
        <title>Electrophorus electricus (electric eel) genome, fEleEle1, primary haplotype.</title>
        <authorList>
            <person name="Myers G."/>
            <person name="Meyer A."/>
            <person name="Fedrigo O."/>
            <person name="Formenti G."/>
            <person name="Rhie A."/>
            <person name="Tracey A."/>
            <person name="Sims Y."/>
            <person name="Jarvis E.D."/>
        </authorList>
    </citation>
    <scope>NUCLEOTIDE SEQUENCE [LARGE SCALE GENOMIC DNA]</scope>
</reference>
<reference evidence="8" key="2">
    <citation type="journal article" date="2017" name="Sci. Adv.">
        <title>A tail of two voltages: Proteomic comparison of the three electric organs of the electric eel.</title>
        <authorList>
            <person name="Traeger L.L."/>
            <person name="Sabat G."/>
            <person name="Barrett-Wilt G.A."/>
            <person name="Wells G.B."/>
            <person name="Sussman M.R."/>
        </authorList>
    </citation>
    <scope>NUCLEOTIDE SEQUENCE [LARGE SCALE GENOMIC DNA]</scope>
</reference>
<evidence type="ECO:0000313" key="8">
    <source>
        <dbReference type="Proteomes" id="UP000314983"/>
    </source>
</evidence>
<reference evidence="7" key="5">
    <citation type="submission" date="2025-09" db="UniProtKB">
        <authorList>
            <consortium name="Ensembl"/>
        </authorList>
    </citation>
    <scope>IDENTIFICATION</scope>
</reference>
<dbReference type="InterPro" id="IPR011598">
    <property type="entry name" value="bHLH_dom"/>
</dbReference>
<accession>A0A4W4FRY4</accession>
<dbReference type="OMA" id="QIHITHC"/>
<dbReference type="AlphaFoldDB" id="A0A4W4FRY4"/>
<dbReference type="InterPro" id="IPR050370">
    <property type="entry name" value="HES_HEY"/>
</dbReference>
<evidence type="ECO:0000256" key="3">
    <source>
        <dbReference type="ARBA" id="ARBA00023015"/>
    </source>
</evidence>
<proteinExistence type="predicted"/>
<dbReference type="GO" id="GO:0046983">
    <property type="term" value="F:protein dimerization activity"/>
    <property type="evidence" value="ECO:0007669"/>
    <property type="project" value="InterPro"/>
</dbReference>
<keyword evidence="5" id="KW-0539">Nucleus</keyword>
<dbReference type="PROSITE" id="PS50888">
    <property type="entry name" value="BHLH"/>
    <property type="match status" value="1"/>
</dbReference>
<reference evidence="8" key="1">
    <citation type="journal article" date="2014" name="Science">
        <title>Nonhuman genetics. Genomic basis for the convergent evolution of electric organs.</title>
        <authorList>
            <person name="Gallant J.R."/>
            <person name="Traeger L.L."/>
            <person name="Volkening J.D."/>
            <person name="Moffett H."/>
            <person name="Chen P.H."/>
            <person name="Novina C.D."/>
            <person name="Phillips G.N.Jr."/>
            <person name="Anand R."/>
            <person name="Wells G.B."/>
            <person name="Pinch M."/>
            <person name="Guth R."/>
            <person name="Unguez G.A."/>
            <person name="Albert J.S."/>
            <person name="Zakon H.H."/>
            <person name="Samanta M.P."/>
            <person name="Sussman M.R."/>
        </authorList>
    </citation>
    <scope>NUCLEOTIDE SEQUENCE [LARGE SCALE GENOMIC DNA]</scope>
</reference>
<dbReference type="InterPro" id="IPR036638">
    <property type="entry name" value="HLH_DNA-bd_sf"/>
</dbReference>